<dbReference type="FunFam" id="3.30.160.60:FF:000100">
    <property type="entry name" value="Zinc finger 45-like"/>
    <property type="match status" value="2"/>
</dbReference>
<dbReference type="InterPro" id="IPR012934">
    <property type="entry name" value="Znf_AD"/>
</dbReference>
<evidence type="ECO:0000256" key="6">
    <source>
        <dbReference type="ARBA" id="ARBA00022833"/>
    </source>
</evidence>
<keyword evidence="3 12" id="KW-0479">Metal-binding</keyword>
<keyword evidence="9" id="KW-0804">Transcription</keyword>
<keyword evidence="8" id="KW-0238">DNA-binding</keyword>
<feature type="binding site" evidence="12">
    <location>
        <position position="572"/>
    </location>
    <ligand>
        <name>Zn(2+)</name>
        <dbReference type="ChEBI" id="CHEBI:29105"/>
    </ligand>
</feature>
<dbReference type="Pfam" id="PF12874">
    <property type="entry name" value="zf-met"/>
    <property type="match status" value="2"/>
</dbReference>
<feature type="domain" description="C2H2-type" evidence="14">
    <location>
        <begin position="428"/>
        <end position="455"/>
    </location>
</feature>
<organism evidence="16 17">
    <name type="scientific">Polypedilum vanderplanki</name>
    <name type="common">Sleeping chironomid midge</name>
    <dbReference type="NCBI Taxonomy" id="319348"/>
    <lineage>
        <taxon>Eukaryota</taxon>
        <taxon>Metazoa</taxon>
        <taxon>Ecdysozoa</taxon>
        <taxon>Arthropoda</taxon>
        <taxon>Hexapoda</taxon>
        <taxon>Insecta</taxon>
        <taxon>Pterygota</taxon>
        <taxon>Neoptera</taxon>
        <taxon>Endopterygota</taxon>
        <taxon>Diptera</taxon>
        <taxon>Nematocera</taxon>
        <taxon>Chironomoidea</taxon>
        <taxon>Chironomidae</taxon>
        <taxon>Chironominae</taxon>
        <taxon>Polypedilum</taxon>
        <taxon>Polypedilum</taxon>
    </lineage>
</organism>
<feature type="domain" description="C2H2-type" evidence="14">
    <location>
        <begin position="959"/>
        <end position="986"/>
    </location>
</feature>
<evidence type="ECO:0000256" key="7">
    <source>
        <dbReference type="ARBA" id="ARBA00023015"/>
    </source>
</evidence>
<feature type="domain" description="C2H2-type" evidence="14">
    <location>
        <begin position="371"/>
        <end position="399"/>
    </location>
</feature>
<keyword evidence="6 12" id="KW-0862">Zinc</keyword>
<feature type="binding site" evidence="12">
    <location>
        <position position="59"/>
    </location>
    <ligand>
        <name>Zn(2+)</name>
        <dbReference type="ChEBI" id="CHEBI:29105"/>
    </ligand>
</feature>
<comment type="subcellular location">
    <subcellularLocation>
        <location evidence="1">Nucleus</location>
    </subcellularLocation>
</comment>
<accession>A0A9J6CEX6</accession>
<dbReference type="Pfam" id="PF07776">
    <property type="entry name" value="zf-AD"/>
    <property type="match status" value="2"/>
</dbReference>
<dbReference type="SMART" id="SM00355">
    <property type="entry name" value="ZnF_C2H2"/>
    <property type="match status" value="19"/>
</dbReference>
<feature type="domain" description="C2H2-type" evidence="14">
    <location>
        <begin position="1015"/>
        <end position="1046"/>
    </location>
</feature>
<feature type="domain" description="C2H2-type" evidence="14">
    <location>
        <begin position="710"/>
        <end position="738"/>
    </location>
</feature>
<dbReference type="SUPFAM" id="SSF57667">
    <property type="entry name" value="beta-beta-alpha zinc fingers"/>
    <property type="match status" value="9"/>
</dbReference>
<dbReference type="InterPro" id="IPR036236">
    <property type="entry name" value="Znf_C2H2_sf"/>
</dbReference>
<feature type="domain" description="C2H2-type" evidence="14">
    <location>
        <begin position="456"/>
        <end position="487"/>
    </location>
</feature>
<feature type="domain" description="C2H2-type" evidence="14">
    <location>
        <begin position="930"/>
        <end position="958"/>
    </location>
</feature>
<feature type="compositionally biased region" description="Basic residues" evidence="13">
    <location>
        <begin position="682"/>
        <end position="691"/>
    </location>
</feature>
<feature type="domain" description="C2H2-type" evidence="14">
    <location>
        <begin position="311"/>
        <end position="338"/>
    </location>
</feature>
<gene>
    <name evidence="16" type="ORF">PVAND_009699</name>
</gene>
<feature type="binding site" evidence="12">
    <location>
        <position position="527"/>
    </location>
    <ligand>
        <name>Zn(2+)</name>
        <dbReference type="ChEBI" id="CHEBI:29105"/>
    </ligand>
</feature>
<evidence type="ECO:0000256" key="9">
    <source>
        <dbReference type="ARBA" id="ARBA00023163"/>
    </source>
</evidence>
<dbReference type="Pfam" id="PF00096">
    <property type="entry name" value="zf-C2H2"/>
    <property type="match status" value="7"/>
</dbReference>
<dbReference type="PANTHER" id="PTHR16515">
    <property type="entry name" value="PR DOMAIN ZINC FINGER PROTEIN"/>
    <property type="match status" value="1"/>
</dbReference>
<evidence type="ECO:0000256" key="10">
    <source>
        <dbReference type="ARBA" id="ARBA00023242"/>
    </source>
</evidence>
<feature type="domain" description="C2H2-type" evidence="14">
    <location>
        <begin position="342"/>
        <end position="365"/>
    </location>
</feature>
<evidence type="ECO:0000313" key="16">
    <source>
        <dbReference type="EMBL" id="KAG5680174.1"/>
    </source>
</evidence>
<dbReference type="Gene3D" id="3.40.1800.20">
    <property type="match status" value="2"/>
</dbReference>
<feature type="domain" description="C2H2-type" evidence="14">
    <location>
        <begin position="901"/>
        <end position="924"/>
    </location>
</feature>
<feature type="domain" description="C2H2-type" evidence="14">
    <location>
        <begin position="870"/>
        <end position="897"/>
    </location>
</feature>
<sequence length="1066" mass="126375">MSSQFKMCRLCMVYKGSDELESIFKAETARIALEIYLISGIKIMEFASHKISALICSTCVKDLTRAIKFRKLCLESDEFFKKLLQAVESTVWSEKYKNIFSHSEYPNDEEKLIKVEPFEYDFETIFDENAEILDYAGKQKELEEKSDDYFDNDEQPAKRSSDSDDSDLNVKRNEHGEFQCKLCHKNFTRHYSLKCHIYAVHKKINKTEMHKCEECGKLFKLKYYLQKHLKRSHPQFKTKLGLMDDKKDDEDEVFKSKITGINCPFCNKYLTSRHSLKDHIRVKHEFTNANEKHMKATHFKIKENDKKENNYPCSICGKLLKSKGNLSTHEKTHRVLSPSEYYYCDLCGNKFKGKGEMTFHIKKRHLYKIRYPCEKCGKSWRTGHQLRKHIKIFHDNIREFKCEWCGKDFGDKNILAAHVRIHTGEQPFQCKYCDRKFTHQTDMRRHQWGHTGRRPYQCSSSSCGRGFMKKAELVSHESRCHHHINAPVILKPEQNHAKSLQYQYEMLSLVKFYHKIMSSQFKMCRLCMVYKGSDELESIFKAETARIALEIYLISGVKIMEFASHKISALICSTCVKDLTRAIKFRKLCLESDEFFKKSLQAVETTVWSEKYKNIFSHSEFPNDEEKLIKVEPVEYGFATIFDENAEMLDYAGKQEEEEEQESDNYFDNDKQPATSSEKKPVQKRRRRRRRSSDSDDSDLNVKRNEHGEFQCKLCHKNFTRHYSLKCHIYAVHKKINKTEMHKCEECGKLFKLKYYLQKHLKRSHLQLKKKLGLIDDNKDDEDEVFKSKITGINCPFCNKYLTSRHSLKDHIRVKHEFTNANERYLCDFCGKDFQLKYYLLRHMKATHFKIKEPKNETIKKEKDKKENNYPCSICGKLLKSKGNLSTHEKTHRVLSPSEYYYCDLCGNKFKGRGEMTVHIKKRHLYKIRYPCEKCGKSWRTGHQLRKHIKIFHDNIREFKCEWCGKDFGEKNKLVAHVRIHTGEQPFQCKYCDRKFTHQTDMRRHQWGHTGRRPYQCSSSSCGRGFMKKSELVSHESRCHHHINAPVILKPEQNHAKSLQYQYEML</sequence>
<feature type="domain" description="C2H2-type" evidence="14">
    <location>
        <begin position="210"/>
        <end position="238"/>
    </location>
</feature>
<keyword evidence="7" id="KW-0805">Transcription regulation</keyword>
<dbReference type="AlphaFoldDB" id="A0A9J6CEX6"/>
<feature type="domain" description="C2H2-type" evidence="14">
    <location>
        <begin position="793"/>
        <end position="821"/>
    </location>
</feature>
<dbReference type="GO" id="GO:0005634">
    <property type="term" value="C:nucleus"/>
    <property type="evidence" value="ECO:0007669"/>
    <property type="project" value="UniProtKB-SubCell"/>
</dbReference>
<feature type="region of interest" description="Disordered" evidence="13">
    <location>
        <begin position="146"/>
        <end position="169"/>
    </location>
</feature>
<evidence type="ECO:0000259" key="14">
    <source>
        <dbReference type="PROSITE" id="PS50157"/>
    </source>
</evidence>
<name>A0A9J6CEX6_POLVA</name>
<dbReference type="GO" id="GO:0010468">
    <property type="term" value="P:regulation of gene expression"/>
    <property type="evidence" value="ECO:0007669"/>
    <property type="project" value="TreeGrafter"/>
</dbReference>
<dbReference type="FunFam" id="3.30.160.60:FF:001370">
    <property type="entry name" value="Zinc finger protein"/>
    <property type="match status" value="2"/>
</dbReference>
<evidence type="ECO:0000256" key="13">
    <source>
        <dbReference type="SAM" id="MobiDB-lite"/>
    </source>
</evidence>
<feature type="binding site" evidence="12">
    <location>
        <position position="56"/>
    </location>
    <ligand>
        <name>Zn(2+)</name>
        <dbReference type="ChEBI" id="CHEBI:29105"/>
    </ligand>
</feature>
<reference evidence="16" key="1">
    <citation type="submission" date="2021-03" db="EMBL/GenBank/DDBJ databases">
        <title>Chromosome level genome of the anhydrobiotic midge Polypedilum vanderplanki.</title>
        <authorList>
            <person name="Yoshida Y."/>
            <person name="Kikawada T."/>
            <person name="Gusev O."/>
        </authorList>
    </citation>
    <scope>NUCLEOTIDE SEQUENCE</scope>
    <source>
        <strain evidence="16">NIAS01</strain>
        <tissue evidence="16">Whole body or cell culture</tissue>
    </source>
</reference>
<evidence type="ECO:0000256" key="5">
    <source>
        <dbReference type="ARBA" id="ARBA00022771"/>
    </source>
</evidence>
<dbReference type="GO" id="GO:0003690">
    <property type="term" value="F:double-stranded DNA binding"/>
    <property type="evidence" value="ECO:0007669"/>
    <property type="project" value="UniProtKB-ARBA"/>
</dbReference>
<feature type="domain" description="C2H2-type" evidence="14">
    <location>
        <begin position="825"/>
        <end position="853"/>
    </location>
</feature>
<evidence type="ECO:0008006" key="18">
    <source>
        <dbReference type="Google" id="ProtNLM"/>
    </source>
</evidence>
<feature type="domain" description="C2H2-type" evidence="14">
    <location>
        <begin position="987"/>
        <end position="1014"/>
    </location>
</feature>
<evidence type="ECO:0000259" key="15">
    <source>
        <dbReference type="PROSITE" id="PS51915"/>
    </source>
</evidence>
<feature type="binding site" evidence="12">
    <location>
        <position position="524"/>
    </location>
    <ligand>
        <name>Zn(2+)</name>
        <dbReference type="ChEBI" id="CHEBI:29105"/>
    </ligand>
</feature>
<dbReference type="Gene3D" id="3.30.160.60">
    <property type="entry name" value="Classic Zinc Finger"/>
    <property type="match status" value="13"/>
</dbReference>
<feature type="region of interest" description="Disordered" evidence="13">
    <location>
        <begin position="659"/>
        <end position="702"/>
    </location>
</feature>
<dbReference type="InterPro" id="IPR050331">
    <property type="entry name" value="Zinc_finger"/>
</dbReference>
<dbReference type="Proteomes" id="UP001107558">
    <property type="component" value="Chromosome 1"/>
</dbReference>
<evidence type="ECO:0000256" key="4">
    <source>
        <dbReference type="ARBA" id="ARBA00022737"/>
    </source>
</evidence>
<keyword evidence="4" id="KW-0677">Repeat</keyword>
<dbReference type="GO" id="GO:0008270">
    <property type="term" value="F:zinc ion binding"/>
    <property type="evidence" value="ECO:0007669"/>
    <property type="project" value="UniProtKB-UniRule"/>
</dbReference>
<dbReference type="InterPro" id="IPR013087">
    <property type="entry name" value="Znf_C2H2_type"/>
</dbReference>
<dbReference type="PROSITE" id="PS50157">
    <property type="entry name" value="ZINC_FINGER_C2H2_2"/>
    <property type="match status" value="19"/>
</dbReference>
<feature type="domain" description="C2H2-type" evidence="14">
    <location>
        <begin position="400"/>
        <end position="427"/>
    </location>
</feature>
<dbReference type="PROSITE" id="PS00028">
    <property type="entry name" value="ZINC_FINGER_C2H2_1"/>
    <property type="match status" value="18"/>
</dbReference>
<keyword evidence="17" id="KW-1185">Reference proteome</keyword>
<keyword evidence="5 11" id="KW-0863">Zinc-finger</keyword>
<feature type="domain" description="ZAD" evidence="15">
    <location>
        <begin position="6"/>
        <end position="83"/>
    </location>
</feature>
<evidence type="ECO:0000256" key="2">
    <source>
        <dbReference type="ARBA" id="ARBA00006991"/>
    </source>
</evidence>
<feature type="domain" description="C2H2-type" evidence="14">
    <location>
        <begin position="742"/>
        <end position="770"/>
    </location>
</feature>
<protein>
    <recommendedName>
        <fullName evidence="18">Zinc finger protein</fullName>
    </recommendedName>
</protein>
<feature type="binding site" evidence="12">
    <location>
        <position position="575"/>
    </location>
    <ligand>
        <name>Zn(2+)</name>
        <dbReference type="ChEBI" id="CHEBI:29105"/>
    </ligand>
</feature>
<evidence type="ECO:0000256" key="11">
    <source>
        <dbReference type="PROSITE-ProRule" id="PRU00042"/>
    </source>
</evidence>
<dbReference type="PANTHER" id="PTHR16515:SF49">
    <property type="entry name" value="GASTRULA ZINC FINGER PROTEIN XLCGF49.1-LIKE-RELATED"/>
    <property type="match status" value="1"/>
</dbReference>
<evidence type="ECO:0000256" key="3">
    <source>
        <dbReference type="ARBA" id="ARBA00022723"/>
    </source>
</evidence>
<keyword evidence="10" id="KW-0539">Nucleus</keyword>
<comment type="caution">
    <text evidence="16">The sequence shown here is derived from an EMBL/GenBank/DDBJ whole genome shotgun (WGS) entry which is preliminary data.</text>
</comment>
<evidence type="ECO:0000256" key="12">
    <source>
        <dbReference type="PROSITE-ProRule" id="PRU01263"/>
    </source>
</evidence>
<feature type="binding site" evidence="12">
    <location>
        <position position="11"/>
    </location>
    <ligand>
        <name>Zn(2+)</name>
        <dbReference type="ChEBI" id="CHEBI:29105"/>
    </ligand>
</feature>
<feature type="binding site" evidence="12">
    <location>
        <position position="8"/>
    </location>
    <ligand>
        <name>Zn(2+)</name>
        <dbReference type="ChEBI" id="CHEBI:29105"/>
    </ligand>
</feature>
<dbReference type="OrthoDB" id="7854697at2759"/>
<evidence type="ECO:0000313" key="17">
    <source>
        <dbReference type="Proteomes" id="UP001107558"/>
    </source>
</evidence>
<feature type="domain" description="C2H2-type" evidence="14">
    <location>
        <begin position="178"/>
        <end position="206"/>
    </location>
</feature>
<comment type="similarity">
    <text evidence="2">Belongs to the krueppel C2H2-type zinc-finger protein family.</text>
</comment>
<feature type="domain" description="ZAD" evidence="15">
    <location>
        <begin position="522"/>
        <end position="599"/>
    </location>
</feature>
<feature type="compositionally biased region" description="Basic and acidic residues" evidence="13">
    <location>
        <begin position="155"/>
        <end position="169"/>
    </location>
</feature>
<dbReference type="SMART" id="SM00868">
    <property type="entry name" value="zf-AD"/>
    <property type="match status" value="2"/>
</dbReference>
<dbReference type="EMBL" id="JADBJN010000001">
    <property type="protein sequence ID" value="KAG5680174.1"/>
    <property type="molecule type" value="Genomic_DNA"/>
</dbReference>
<evidence type="ECO:0000256" key="8">
    <source>
        <dbReference type="ARBA" id="ARBA00023125"/>
    </source>
</evidence>
<evidence type="ECO:0000256" key="1">
    <source>
        <dbReference type="ARBA" id="ARBA00004123"/>
    </source>
</evidence>
<dbReference type="PROSITE" id="PS51915">
    <property type="entry name" value="ZAD"/>
    <property type="match status" value="2"/>
</dbReference>
<feature type="domain" description="C2H2-type" evidence="14">
    <location>
        <begin position="261"/>
        <end position="289"/>
    </location>
</feature>
<proteinExistence type="inferred from homology"/>
<dbReference type="SUPFAM" id="SSF57716">
    <property type="entry name" value="Glucocorticoid receptor-like (DNA-binding domain)"/>
    <property type="match status" value="2"/>
</dbReference>